<dbReference type="AlphaFoldDB" id="A0A0D2J2Y9"/>
<dbReference type="InterPro" id="IPR000782">
    <property type="entry name" value="FAS1_domain"/>
</dbReference>
<name>A0A0D2J2Y9_9CHLO</name>
<dbReference type="OrthoDB" id="544570at2759"/>
<evidence type="ECO:0000259" key="1">
    <source>
        <dbReference type="PROSITE" id="PS50213"/>
    </source>
</evidence>
<dbReference type="RefSeq" id="XP_013893377.1">
    <property type="nucleotide sequence ID" value="XM_014037923.1"/>
</dbReference>
<keyword evidence="3" id="KW-1185">Reference proteome</keyword>
<protein>
    <recommendedName>
        <fullName evidence="1">FAS1 domain-containing protein</fullName>
    </recommendedName>
</protein>
<evidence type="ECO:0000313" key="2">
    <source>
        <dbReference type="EMBL" id="KIY94357.1"/>
    </source>
</evidence>
<reference evidence="2 3" key="1">
    <citation type="journal article" date="2013" name="BMC Genomics">
        <title>Reconstruction of the lipid metabolism for the microalga Monoraphidium neglectum from its genome sequence reveals characteristics suitable for biofuel production.</title>
        <authorList>
            <person name="Bogen C."/>
            <person name="Al-Dilaimi A."/>
            <person name="Albersmeier A."/>
            <person name="Wichmann J."/>
            <person name="Grundmann M."/>
            <person name="Rupp O."/>
            <person name="Lauersen K.J."/>
            <person name="Blifernez-Klassen O."/>
            <person name="Kalinowski J."/>
            <person name="Goesmann A."/>
            <person name="Mussgnug J.H."/>
            <person name="Kruse O."/>
        </authorList>
    </citation>
    <scope>NUCLEOTIDE SEQUENCE [LARGE SCALE GENOMIC DNA]</scope>
    <source>
        <strain evidence="2 3">SAG 48.87</strain>
    </source>
</reference>
<evidence type="ECO:0000313" key="3">
    <source>
        <dbReference type="Proteomes" id="UP000054498"/>
    </source>
</evidence>
<dbReference type="Gene3D" id="2.30.180.10">
    <property type="entry name" value="FAS1 domain"/>
    <property type="match status" value="1"/>
</dbReference>
<feature type="domain" description="FAS1" evidence="1">
    <location>
        <begin position="11"/>
        <end position="145"/>
    </location>
</feature>
<gene>
    <name evidence="2" type="ORF">MNEG_13605</name>
</gene>
<accession>A0A0D2J2Y9</accession>
<proteinExistence type="predicted"/>
<dbReference type="STRING" id="145388.A0A0D2J2Y9"/>
<dbReference type="SMART" id="SM00554">
    <property type="entry name" value="FAS1"/>
    <property type="match status" value="1"/>
</dbReference>
<dbReference type="Proteomes" id="UP000054498">
    <property type="component" value="Unassembled WGS sequence"/>
</dbReference>
<sequence>MCLLGTAQAATYPNFVAALGQPNFSRIAGVIKTLGLTNTFSNPGLKLTVFVPTNAAFAAAEARTGVSFNALAGQKALMQQVVYYHIAKEVVRAPLPKRAIPTFVAGRSLTGDGMVVRGVGSNSAKIVEANVQCGAGLAHGIDGVLTFLNIGGLGH</sequence>
<dbReference type="KEGG" id="mng:MNEG_13605"/>
<dbReference type="Pfam" id="PF02469">
    <property type="entry name" value="Fasciclin"/>
    <property type="match status" value="1"/>
</dbReference>
<dbReference type="EMBL" id="KK104149">
    <property type="protein sequence ID" value="KIY94357.1"/>
    <property type="molecule type" value="Genomic_DNA"/>
</dbReference>
<dbReference type="InterPro" id="IPR036378">
    <property type="entry name" value="FAS1_dom_sf"/>
</dbReference>
<dbReference type="SUPFAM" id="SSF82153">
    <property type="entry name" value="FAS1 domain"/>
    <property type="match status" value="1"/>
</dbReference>
<organism evidence="2 3">
    <name type="scientific">Monoraphidium neglectum</name>
    <dbReference type="NCBI Taxonomy" id="145388"/>
    <lineage>
        <taxon>Eukaryota</taxon>
        <taxon>Viridiplantae</taxon>
        <taxon>Chlorophyta</taxon>
        <taxon>core chlorophytes</taxon>
        <taxon>Chlorophyceae</taxon>
        <taxon>CS clade</taxon>
        <taxon>Sphaeropleales</taxon>
        <taxon>Selenastraceae</taxon>
        <taxon>Monoraphidium</taxon>
    </lineage>
</organism>
<dbReference type="PROSITE" id="PS50213">
    <property type="entry name" value="FAS1"/>
    <property type="match status" value="1"/>
</dbReference>
<dbReference type="GeneID" id="25731084"/>